<feature type="zinc finger region" description="C4-type" evidence="9">
    <location>
        <begin position="3"/>
        <end position="23"/>
    </location>
</feature>
<feature type="binding site" evidence="8">
    <location>
        <position position="20"/>
    </location>
    <ligand>
        <name>Zn(2+)</name>
        <dbReference type="ChEBI" id="CHEBI:29105"/>
        <label>1</label>
    </ligand>
</feature>
<sequence>MFCICGTLIYVKSNSTKVECPRCKRENSVDMIKPIHTEVEVQRDSHVEAIDVSGAKIKHRCPACGSEEMMYNTAQLRSTDEGQTVFYSCECGHRITVQS</sequence>
<feature type="binding site" evidence="8">
    <location>
        <position position="5"/>
    </location>
    <ligand>
        <name>Zn(2+)</name>
        <dbReference type="ChEBI" id="CHEBI:29105"/>
        <label>1</label>
    </ligand>
</feature>
<keyword evidence="4 8" id="KW-0479">Metal-binding</keyword>
<evidence type="ECO:0000256" key="5">
    <source>
        <dbReference type="ARBA" id="ARBA00022771"/>
    </source>
</evidence>
<dbReference type="SUPFAM" id="SSF57783">
    <property type="entry name" value="Zinc beta-ribbon"/>
    <property type="match status" value="1"/>
</dbReference>
<evidence type="ECO:0000313" key="13">
    <source>
        <dbReference type="Proteomes" id="UP001059546"/>
    </source>
</evidence>
<feature type="binding site" evidence="8">
    <location>
        <position position="91"/>
    </location>
    <ligand>
        <name>Zn(2+)</name>
        <dbReference type="ChEBI" id="CHEBI:29105"/>
        <label>2</label>
    </ligand>
</feature>
<dbReference type="GO" id="GO:0006363">
    <property type="term" value="P:termination of RNA polymerase I transcription"/>
    <property type="evidence" value="ECO:0007669"/>
    <property type="project" value="TreeGrafter"/>
</dbReference>
<evidence type="ECO:0000256" key="6">
    <source>
        <dbReference type="ARBA" id="ARBA00022833"/>
    </source>
</evidence>
<proteinExistence type="predicted"/>
<keyword evidence="7" id="KW-0539">Nucleus</keyword>
<evidence type="ECO:0000313" key="11">
    <source>
        <dbReference type="EMBL" id="UTX43810.1"/>
    </source>
</evidence>
<dbReference type="GO" id="GO:0003899">
    <property type="term" value="F:DNA-directed RNA polymerase activity"/>
    <property type="evidence" value="ECO:0007669"/>
    <property type="project" value="InterPro"/>
</dbReference>
<comment type="subcellular location">
    <subcellularLocation>
        <location evidence="1">Nucleus</location>
        <location evidence="1">Nucleolus</location>
    </subcellularLocation>
</comment>
<keyword evidence="5 9" id="KW-0863">Zinc-finger</keyword>
<dbReference type="SMART" id="SM00440">
    <property type="entry name" value="ZnF_C2C2"/>
    <property type="match status" value="1"/>
</dbReference>
<keyword evidence="3 11" id="KW-0804">Transcription</keyword>
<dbReference type="InterPro" id="IPR001222">
    <property type="entry name" value="Znf_TFIIS"/>
</dbReference>
<evidence type="ECO:0000256" key="2">
    <source>
        <dbReference type="ARBA" id="ARBA00018784"/>
    </source>
</evidence>
<evidence type="ECO:0000256" key="4">
    <source>
        <dbReference type="ARBA" id="ARBA00022723"/>
    </source>
</evidence>
<dbReference type="Proteomes" id="UP001217963">
    <property type="component" value="Chromosome VIII"/>
</dbReference>
<dbReference type="CDD" id="cd10507">
    <property type="entry name" value="Zn-ribbon_RPA12"/>
    <property type="match status" value="1"/>
</dbReference>
<reference evidence="11" key="1">
    <citation type="submission" date="2021-05" db="EMBL/GenBank/DDBJ databases">
        <title>Encephalitozoon hellem ATCC 50604 Complete Genome.</title>
        <authorList>
            <person name="Mascarenhas dos Santos A.C."/>
            <person name="Julian A.T."/>
            <person name="Pombert J.-F."/>
        </authorList>
    </citation>
    <scope>NUCLEOTIDE SEQUENCE</scope>
    <source>
        <strain evidence="11">ATCC 50604</strain>
    </source>
</reference>
<evidence type="ECO:0000256" key="3">
    <source>
        <dbReference type="ARBA" id="ARBA00022478"/>
    </source>
</evidence>
<keyword evidence="14" id="KW-1185">Reference proteome</keyword>
<evidence type="ECO:0000256" key="9">
    <source>
        <dbReference type="PIRSR" id="PIRSR005586-2"/>
    </source>
</evidence>
<evidence type="ECO:0000259" key="10">
    <source>
        <dbReference type="PROSITE" id="PS51133"/>
    </source>
</evidence>
<gene>
    <name evidence="11" type="ORF">GPU96_08g15840</name>
    <name evidence="12" type="ORF">PFJ87_08g01540</name>
</gene>
<accession>A0A9Q9FC21</accession>
<protein>
    <recommendedName>
        <fullName evidence="2">DNA-directed RNA polymerase I subunit RPA12</fullName>
    </recommendedName>
</protein>
<evidence type="ECO:0000313" key="14">
    <source>
        <dbReference type="Proteomes" id="UP001217963"/>
    </source>
</evidence>
<evidence type="ECO:0000256" key="7">
    <source>
        <dbReference type="ARBA" id="ARBA00023242"/>
    </source>
</evidence>
<dbReference type="InterPro" id="IPR034004">
    <property type="entry name" value="Zn_ribbon_RPA12_C"/>
</dbReference>
<dbReference type="PANTHER" id="PTHR11239">
    <property type="entry name" value="DNA-DIRECTED RNA POLYMERASE"/>
    <property type="match status" value="1"/>
</dbReference>
<dbReference type="GO" id="GO:0005736">
    <property type="term" value="C:RNA polymerase I complex"/>
    <property type="evidence" value="ECO:0007669"/>
    <property type="project" value="TreeGrafter"/>
</dbReference>
<organism evidence="11 13">
    <name type="scientific">Encephalitozoon hellem</name>
    <name type="common">Microsporidian parasite</name>
    <dbReference type="NCBI Taxonomy" id="27973"/>
    <lineage>
        <taxon>Eukaryota</taxon>
        <taxon>Fungi</taxon>
        <taxon>Fungi incertae sedis</taxon>
        <taxon>Microsporidia</taxon>
        <taxon>Unikaryonidae</taxon>
        <taxon>Encephalitozoon</taxon>
    </lineage>
</organism>
<dbReference type="GO" id="GO:0008270">
    <property type="term" value="F:zinc ion binding"/>
    <property type="evidence" value="ECO:0007669"/>
    <property type="project" value="UniProtKB-KW"/>
</dbReference>
<evidence type="ECO:0000313" key="12">
    <source>
        <dbReference type="EMBL" id="WEL39289.1"/>
    </source>
</evidence>
<dbReference type="PANTHER" id="PTHR11239:SF14">
    <property type="entry name" value="DNA-DIRECTED RNA POLYMERASE I SUBUNIT RPA12"/>
    <property type="match status" value="1"/>
</dbReference>
<feature type="binding site" evidence="8">
    <location>
        <position position="61"/>
    </location>
    <ligand>
        <name>Zn(2+)</name>
        <dbReference type="ChEBI" id="CHEBI:29105"/>
        <label>2</label>
    </ligand>
</feature>
<feature type="binding site" evidence="8">
    <location>
        <position position="64"/>
    </location>
    <ligand>
        <name>Zn(2+)</name>
        <dbReference type="ChEBI" id="CHEBI:29105"/>
        <label>2</label>
    </ligand>
</feature>
<feature type="binding site" evidence="8">
    <location>
        <position position="3"/>
    </location>
    <ligand>
        <name>Zn(2+)</name>
        <dbReference type="ChEBI" id="CHEBI:29105"/>
        <label>1</label>
    </ligand>
</feature>
<feature type="binding site" evidence="8">
    <location>
        <position position="89"/>
    </location>
    <ligand>
        <name>Zn(2+)</name>
        <dbReference type="ChEBI" id="CHEBI:29105"/>
        <label>2</label>
    </ligand>
</feature>
<dbReference type="Gene3D" id="2.20.25.10">
    <property type="match status" value="1"/>
</dbReference>
<dbReference type="OrthoDB" id="10056816at2759"/>
<dbReference type="InterPro" id="IPR012164">
    <property type="entry name" value="Rpa12/Rpb9/Rpc10/TFS"/>
</dbReference>
<reference evidence="12 14" key="2">
    <citation type="submission" date="2023-02" db="EMBL/GenBank/DDBJ databases">
        <title>Encephalitozoon hellem ATCC 50451 complete genome.</title>
        <authorList>
            <person name="Mascarenhas dos Santos A.C."/>
            <person name="Julian A.T."/>
            <person name="Pombert J.-F."/>
        </authorList>
    </citation>
    <scope>NUCLEOTIDE SEQUENCE [LARGE SCALE GENOMIC DNA]</scope>
    <source>
        <strain evidence="12 14">ATCC 50451</strain>
    </source>
</reference>
<dbReference type="EMBL" id="CP119069">
    <property type="protein sequence ID" value="WEL39289.1"/>
    <property type="molecule type" value="Genomic_DNA"/>
</dbReference>
<name>A0A9Q9FC21_ENCHE</name>
<evidence type="ECO:0000256" key="8">
    <source>
        <dbReference type="PIRSR" id="PIRSR005586-1"/>
    </source>
</evidence>
<dbReference type="PIRSF" id="PIRSF005586">
    <property type="entry name" value="RNApol_RpoM"/>
    <property type="match status" value="1"/>
</dbReference>
<keyword evidence="6 8" id="KW-0862">Zinc</keyword>
<feature type="domain" description="TFIIS-type" evidence="10">
    <location>
        <begin position="57"/>
        <end position="96"/>
    </location>
</feature>
<dbReference type="GO" id="GO:0003676">
    <property type="term" value="F:nucleic acid binding"/>
    <property type="evidence" value="ECO:0007669"/>
    <property type="project" value="InterPro"/>
</dbReference>
<dbReference type="PROSITE" id="PS51133">
    <property type="entry name" value="ZF_TFIIS_2"/>
    <property type="match status" value="1"/>
</dbReference>
<dbReference type="EMBL" id="CP075154">
    <property type="protein sequence ID" value="UTX43810.1"/>
    <property type="molecule type" value="Genomic_DNA"/>
</dbReference>
<dbReference type="Proteomes" id="UP001059546">
    <property type="component" value="Chromosome VIII"/>
</dbReference>
<dbReference type="AlphaFoldDB" id="A0A9Q9FC21"/>
<keyword evidence="3 11" id="KW-0240">DNA-directed RNA polymerase</keyword>
<dbReference type="Pfam" id="PF01096">
    <property type="entry name" value="Zn_ribbon_TFIIS"/>
    <property type="match status" value="1"/>
</dbReference>
<evidence type="ECO:0000256" key="1">
    <source>
        <dbReference type="ARBA" id="ARBA00004604"/>
    </source>
</evidence>
<feature type="binding site" evidence="8">
    <location>
        <position position="23"/>
    </location>
    <ligand>
        <name>Zn(2+)</name>
        <dbReference type="ChEBI" id="CHEBI:29105"/>
        <label>1</label>
    </ligand>
</feature>